<proteinExistence type="predicted"/>
<name>A0AA39UNV8_9AGAR</name>
<dbReference type="EMBL" id="JAUEPR010000004">
    <property type="protein sequence ID" value="KAK0486480.1"/>
    <property type="molecule type" value="Genomic_DNA"/>
</dbReference>
<evidence type="ECO:0000256" key="1">
    <source>
        <dbReference type="SAM" id="Coils"/>
    </source>
</evidence>
<dbReference type="AlphaFoldDB" id="A0AA39UNV8"/>
<gene>
    <name evidence="2" type="ORF">IW261DRAFT_1455683</name>
</gene>
<keyword evidence="3" id="KW-1185">Reference proteome</keyword>
<protein>
    <submittedName>
        <fullName evidence="2">Uncharacterized protein</fullName>
    </submittedName>
</protein>
<keyword evidence="1" id="KW-0175">Coiled coil</keyword>
<dbReference type="Proteomes" id="UP001175227">
    <property type="component" value="Unassembled WGS sequence"/>
</dbReference>
<comment type="caution">
    <text evidence="2">The sequence shown here is derived from an EMBL/GenBank/DDBJ whole genome shotgun (WGS) entry which is preliminary data.</text>
</comment>
<evidence type="ECO:0000313" key="3">
    <source>
        <dbReference type="Proteomes" id="UP001175227"/>
    </source>
</evidence>
<feature type="coiled-coil region" evidence="1">
    <location>
        <begin position="194"/>
        <end position="235"/>
    </location>
</feature>
<accession>A0AA39UNV8</accession>
<sequence length="615" mass="68740">MVVGVDIPQWKLFSAEVIHWEKIGKLVIILESRQELPATCKSCSRERGRERVALSVCHYDHVRSKQQIGNCNMDQSSTEKLVSMVHLLDGPSVKAEEIEWAMDLEAGAALIDWLAAQMPSYLDVEDDDTDLAQRTVLTGFALEREEVEALANIKTNLGDDGDTVPSLENYLIPSEAREHARLMDMESTYIEDGIELLRNRLKQTKIANRKMTQTMKELKREIGRTRDEISASQERLAEMSIKADSAASTSIRCASEVLDALKTEATGSASTDAKVNAYANQRTTVVAHTQQQVEDIITAAAGLPSEAELEQVAKRVGKKLYGKGDVIKLAEDAFFCQQMQEICEELERTDRRAGVANLLLKVKSAQERQVDEDVDMAVNDELELAWRLDHIGLLKEKLEILQNAIKIFDVNIIPPLQLLYDSVKSSVSHMVEAEGLIAALGEEMEDIVESSRLAKDSPEIPKVTITEAETLHAGLVDLLKKLQDFRPINSEPLVLLDHQDVLRELKAIKEQERSLESEEERGAAALIQGLGHLRGSLNLLLSDTYQHAPLNTSPPYALPLELRNLEGETQRMSEELRQSVIKLQKNVGSLESDRSTKKLQSFVHHALKSPELKHK</sequence>
<evidence type="ECO:0000313" key="2">
    <source>
        <dbReference type="EMBL" id="KAK0486480.1"/>
    </source>
</evidence>
<organism evidence="2 3">
    <name type="scientific">Armillaria novae-zelandiae</name>
    <dbReference type="NCBI Taxonomy" id="153914"/>
    <lineage>
        <taxon>Eukaryota</taxon>
        <taxon>Fungi</taxon>
        <taxon>Dikarya</taxon>
        <taxon>Basidiomycota</taxon>
        <taxon>Agaricomycotina</taxon>
        <taxon>Agaricomycetes</taxon>
        <taxon>Agaricomycetidae</taxon>
        <taxon>Agaricales</taxon>
        <taxon>Marasmiineae</taxon>
        <taxon>Physalacriaceae</taxon>
        <taxon>Armillaria</taxon>
    </lineage>
</organism>
<reference evidence="2" key="1">
    <citation type="submission" date="2023-06" db="EMBL/GenBank/DDBJ databases">
        <authorList>
            <consortium name="Lawrence Berkeley National Laboratory"/>
            <person name="Ahrendt S."/>
            <person name="Sahu N."/>
            <person name="Indic B."/>
            <person name="Wong-Bajracharya J."/>
            <person name="Merenyi Z."/>
            <person name="Ke H.-M."/>
            <person name="Monk M."/>
            <person name="Kocsube S."/>
            <person name="Drula E."/>
            <person name="Lipzen A."/>
            <person name="Balint B."/>
            <person name="Henrissat B."/>
            <person name="Andreopoulos B."/>
            <person name="Martin F.M."/>
            <person name="Harder C.B."/>
            <person name="Rigling D."/>
            <person name="Ford K.L."/>
            <person name="Foster G.D."/>
            <person name="Pangilinan J."/>
            <person name="Papanicolaou A."/>
            <person name="Barry K."/>
            <person name="LaButti K."/>
            <person name="Viragh M."/>
            <person name="Koriabine M."/>
            <person name="Yan M."/>
            <person name="Riley R."/>
            <person name="Champramary S."/>
            <person name="Plett K.L."/>
            <person name="Tsai I.J."/>
            <person name="Slot J."/>
            <person name="Sipos G."/>
            <person name="Plett J."/>
            <person name="Nagy L.G."/>
            <person name="Grigoriev I.V."/>
        </authorList>
    </citation>
    <scope>NUCLEOTIDE SEQUENCE</scope>
    <source>
        <strain evidence="2">ICMP 16352</strain>
    </source>
</reference>